<evidence type="ECO:0000313" key="6">
    <source>
        <dbReference type="Proteomes" id="UP000598032"/>
    </source>
</evidence>
<dbReference type="PANTHER" id="PTHR33175">
    <property type="entry name" value="DNA-BINDING PROTEIN HU"/>
    <property type="match status" value="1"/>
</dbReference>
<dbReference type="SUPFAM" id="SSF47729">
    <property type="entry name" value="IHF-like DNA-binding proteins"/>
    <property type="match status" value="1"/>
</dbReference>
<organism evidence="5 6">
    <name type="scientific">Paraburkholderia metrosideri</name>
    <dbReference type="NCBI Taxonomy" id="580937"/>
    <lineage>
        <taxon>Bacteria</taxon>
        <taxon>Pseudomonadati</taxon>
        <taxon>Pseudomonadota</taxon>
        <taxon>Betaproteobacteria</taxon>
        <taxon>Burkholderiales</taxon>
        <taxon>Burkholderiaceae</taxon>
        <taxon>Paraburkholderia</taxon>
    </lineage>
</organism>
<dbReference type="PANTHER" id="PTHR33175:SF3">
    <property type="entry name" value="DNA-BINDING PROTEIN HU-BETA"/>
    <property type="match status" value="1"/>
</dbReference>
<dbReference type="InterPro" id="IPR000119">
    <property type="entry name" value="Hist_DNA-bd"/>
</dbReference>
<dbReference type="CDD" id="cd13831">
    <property type="entry name" value="HU"/>
    <property type="match status" value="1"/>
</dbReference>
<sequence length="91" mass="9181">MNKHELVEAVVATTGASKTATGGTIDAFISTITDAVTKGDAVHLMGFGSFSIGARAARAGRIPSTGVEIQIAAAKTVKFTAGKAFKEAVNA</sequence>
<evidence type="ECO:0000256" key="1">
    <source>
        <dbReference type="ARBA" id="ARBA00010529"/>
    </source>
</evidence>
<evidence type="ECO:0000313" key="5">
    <source>
        <dbReference type="EMBL" id="CAD6530303.1"/>
    </source>
</evidence>
<protein>
    <submittedName>
        <fullName evidence="5">DNA-binding protein HU-beta</fullName>
    </submittedName>
</protein>
<dbReference type="InterPro" id="IPR010992">
    <property type="entry name" value="IHF-like_DNA-bd_dom_sf"/>
</dbReference>
<dbReference type="Proteomes" id="UP000598032">
    <property type="component" value="Unassembled WGS sequence"/>
</dbReference>
<dbReference type="Gene3D" id="4.10.520.10">
    <property type="entry name" value="IHF-like DNA-binding proteins"/>
    <property type="match status" value="1"/>
</dbReference>
<evidence type="ECO:0000256" key="2">
    <source>
        <dbReference type="ARBA" id="ARBA00023067"/>
    </source>
</evidence>
<evidence type="ECO:0000256" key="4">
    <source>
        <dbReference type="RuleBase" id="RU003939"/>
    </source>
</evidence>
<proteinExistence type="inferred from homology"/>
<dbReference type="GO" id="GO:0003677">
    <property type="term" value="F:DNA binding"/>
    <property type="evidence" value="ECO:0007669"/>
    <property type="project" value="UniProtKB-KW"/>
</dbReference>
<evidence type="ECO:0000256" key="3">
    <source>
        <dbReference type="ARBA" id="ARBA00023125"/>
    </source>
</evidence>
<name>A0ABN7HQQ7_9BURK</name>
<comment type="caution">
    <text evidence="5">The sequence shown here is derived from an EMBL/GenBank/DDBJ whole genome shotgun (WGS) entry which is preliminary data.</text>
</comment>
<keyword evidence="6" id="KW-1185">Reference proteome</keyword>
<keyword evidence="3 5" id="KW-0238">DNA-binding</keyword>
<dbReference type="Pfam" id="PF00216">
    <property type="entry name" value="Bac_DNA_binding"/>
    <property type="match status" value="1"/>
</dbReference>
<accession>A0ABN7HQQ7</accession>
<comment type="similarity">
    <text evidence="1 4">Belongs to the bacterial histone-like protein family.</text>
</comment>
<reference evidence="5 6" key="1">
    <citation type="submission" date="2020-10" db="EMBL/GenBank/DDBJ databases">
        <authorList>
            <person name="Peeters C."/>
        </authorList>
    </citation>
    <scope>NUCLEOTIDE SEQUENCE [LARGE SCALE GENOMIC DNA]</scope>
    <source>
        <strain evidence="5 6">LMG 28140</strain>
    </source>
</reference>
<keyword evidence="2" id="KW-0226">DNA condensation</keyword>
<gene>
    <name evidence="5" type="primary">hupB_3</name>
    <name evidence="5" type="ORF">LMG28140_02328</name>
</gene>
<dbReference type="EMBL" id="CAJHCP010000005">
    <property type="protein sequence ID" value="CAD6530303.1"/>
    <property type="molecule type" value="Genomic_DNA"/>
</dbReference>
<dbReference type="SMART" id="SM00411">
    <property type="entry name" value="BHL"/>
    <property type="match status" value="1"/>
</dbReference>
<dbReference type="PRINTS" id="PR01727">
    <property type="entry name" value="DNABINDINGHU"/>
</dbReference>